<evidence type="ECO:0000256" key="9">
    <source>
        <dbReference type="ARBA" id="ARBA00023170"/>
    </source>
</evidence>
<comment type="similarity">
    <text evidence="2">Belongs to the Toll-like receptor family.</text>
</comment>
<keyword evidence="3" id="KW-0433">Leucine-rich repeat</keyword>
<keyword evidence="12" id="KW-1185">Reference proteome</keyword>
<evidence type="ECO:0000256" key="5">
    <source>
        <dbReference type="ARBA" id="ARBA00022729"/>
    </source>
</evidence>
<keyword evidence="7" id="KW-1133">Transmembrane helix</keyword>
<dbReference type="PANTHER" id="PTHR24365:SF530">
    <property type="entry name" value="MSTPROX-RELATED"/>
    <property type="match status" value="1"/>
</dbReference>
<organism evidence="11 12">
    <name type="scientific">Owenia fusiformis</name>
    <name type="common">Polychaete worm</name>
    <dbReference type="NCBI Taxonomy" id="6347"/>
    <lineage>
        <taxon>Eukaryota</taxon>
        <taxon>Metazoa</taxon>
        <taxon>Spiralia</taxon>
        <taxon>Lophotrochozoa</taxon>
        <taxon>Annelida</taxon>
        <taxon>Polychaeta</taxon>
        <taxon>Sedentaria</taxon>
        <taxon>Canalipalpata</taxon>
        <taxon>Sabellida</taxon>
        <taxon>Oweniida</taxon>
        <taxon>Oweniidae</taxon>
        <taxon>Owenia</taxon>
    </lineage>
</organism>
<gene>
    <name evidence="11" type="ORF">OFUS_LOCUS26432</name>
</gene>
<proteinExistence type="inferred from homology"/>
<dbReference type="Proteomes" id="UP000749559">
    <property type="component" value="Unassembled WGS sequence"/>
</dbReference>
<dbReference type="GO" id="GO:0007165">
    <property type="term" value="P:signal transduction"/>
    <property type="evidence" value="ECO:0007669"/>
    <property type="project" value="InterPro"/>
</dbReference>
<evidence type="ECO:0000313" key="12">
    <source>
        <dbReference type="Proteomes" id="UP000749559"/>
    </source>
</evidence>
<evidence type="ECO:0000256" key="8">
    <source>
        <dbReference type="ARBA" id="ARBA00023136"/>
    </source>
</evidence>
<keyword evidence="6" id="KW-0677">Repeat</keyword>
<dbReference type="Gene3D" id="3.80.10.10">
    <property type="entry name" value="Ribonuclease Inhibitor"/>
    <property type="match status" value="3"/>
</dbReference>
<dbReference type="EMBL" id="CAIIXF020000089">
    <property type="protein sequence ID" value="CAH1802785.1"/>
    <property type="molecule type" value="Genomic_DNA"/>
</dbReference>
<evidence type="ECO:0000256" key="7">
    <source>
        <dbReference type="ARBA" id="ARBA00022989"/>
    </source>
</evidence>
<dbReference type="GO" id="GO:0005886">
    <property type="term" value="C:plasma membrane"/>
    <property type="evidence" value="ECO:0007669"/>
    <property type="project" value="TreeGrafter"/>
</dbReference>
<dbReference type="SUPFAM" id="SSF52047">
    <property type="entry name" value="RNI-like"/>
    <property type="match status" value="1"/>
</dbReference>
<comment type="subcellular location">
    <subcellularLocation>
        <location evidence="1">Membrane</location>
        <topology evidence="1">Single-pass membrane protein</topology>
    </subcellularLocation>
</comment>
<dbReference type="SMART" id="SM00369">
    <property type="entry name" value="LRR_TYP"/>
    <property type="match status" value="5"/>
</dbReference>
<dbReference type="InterPro" id="IPR001611">
    <property type="entry name" value="Leu-rich_rpt"/>
</dbReference>
<evidence type="ECO:0000256" key="3">
    <source>
        <dbReference type="ARBA" id="ARBA00022614"/>
    </source>
</evidence>
<dbReference type="InterPro" id="IPR003591">
    <property type="entry name" value="Leu-rich_rpt_typical-subtyp"/>
</dbReference>
<evidence type="ECO:0000256" key="6">
    <source>
        <dbReference type="ARBA" id="ARBA00022737"/>
    </source>
</evidence>
<dbReference type="GO" id="GO:0038023">
    <property type="term" value="F:signaling receptor activity"/>
    <property type="evidence" value="ECO:0007669"/>
    <property type="project" value="TreeGrafter"/>
</dbReference>
<evidence type="ECO:0000256" key="2">
    <source>
        <dbReference type="ARBA" id="ARBA00009634"/>
    </source>
</evidence>
<dbReference type="InterPro" id="IPR035897">
    <property type="entry name" value="Toll_tir_struct_dom_sf"/>
</dbReference>
<dbReference type="InterPro" id="IPR032675">
    <property type="entry name" value="LRR_dom_sf"/>
</dbReference>
<evidence type="ECO:0000256" key="10">
    <source>
        <dbReference type="ARBA" id="ARBA00023180"/>
    </source>
</evidence>
<dbReference type="InterPro" id="IPR000157">
    <property type="entry name" value="TIR_dom"/>
</dbReference>
<dbReference type="Gene3D" id="3.40.50.10140">
    <property type="entry name" value="Toll/interleukin-1 receptor homology (TIR) domain"/>
    <property type="match status" value="1"/>
</dbReference>
<name>A0A8J1Y973_OWEFU</name>
<dbReference type="OrthoDB" id="676979at2759"/>
<dbReference type="Pfam" id="PF01582">
    <property type="entry name" value="TIR"/>
    <property type="match status" value="1"/>
</dbReference>
<comment type="caution">
    <text evidence="11">The sequence shown here is derived from an EMBL/GenBank/DDBJ whole genome shotgun (WGS) entry which is preliminary data.</text>
</comment>
<evidence type="ECO:0000313" key="11">
    <source>
        <dbReference type="EMBL" id="CAH1802785.1"/>
    </source>
</evidence>
<protein>
    <submittedName>
        <fullName evidence="11">Uncharacterized protein</fullName>
    </submittedName>
</protein>
<dbReference type="SMART" id="SM00255">
    <property type="entry name" value="TIR"/>
    <property type="match status" value="1"/>
</dbReference>
<dbReference type="SUPFAM" id="SSF52200">
    <property type="entry name" value="Toll/Interleukin receptor TIR domain"/>
    <property type="match status" value="1"/>
</dbReference>
<sequence length="921" mass="106530">MLYRVGFIICLCTSGTLLKRSNKEIFREQDTTIETNKKQYDLMEENLEFKKKKVTWFGHENYDEKFIKETLKDGSITGDFVKLQTYVIGDTFKEDVKQQLKNNCDFCKCFRAWGNRIICECHQNIPNNTSTNFTELVSCLPYFTFRLEISGFNFGTIQNGSFSNLPEVKFLLLTDCNITILEPDAFRGIKQLAWLRIVDIGKDKEGISILNYQTLHNCHTIQVFTLGKVKHIDNDTFLAVPFLEELTLQHKGILKHYQLFKPLHGLRKLTLNQIKLKRIPDVILSYLVSLKELYLDNNEITSLKFDGNLGTRKKFHLSIQGNNIKSVTKADMSQFMNVTCLELNLADNTIEETEPNFLHEINQIKSLSLERNMKFGKTNLMHLLEGLKGKSIFRLKMTGCGIVIDKFNSSILEPLKNSNLRILSIDDNQINTFEADAFEPVKSLEALQISNFMHISSKTLSPLQNLRILHIHDMSVVYGRLDKANVSFSELKQLRALSLYKLDFDHLIFTFSNDTSSITELNLINLGETFAAYHNQVLNVITKSRLIVLDLSGNLLFRYSDSTLCTLFNGVRTSFISLNDNYFKILPICMFQNFSADQIDLSKNRITYIQEGLFKNIKNKIKLLNLTGNAISLIDGTALGEIARISIENNLIECNCATQPFMNWLKRRKNSSETWVTHDRFCASSTGPTHNALLTFELTWVQCNMNAFVRIISLSISSVILVGIITASLLKYFWRDIKYMQLVRRAKRHNGYIQIGDQNGIQNDILNDDVIQDNEIYDAFISYHSEKRIWVRDVMTPELTNGDVQFSLIHDDNIIPGQESYFGGLMSHMDRSRHIIFLVTRGWMKEGWNEFEMDSAIDMLTQTKRHTLIVILMEHIPQKDMSHKLKLMVRHNVCLKWSEEEGNQRKFWRDLKLELGKKRYE</sequence>
<reference evidence="11" key="1">
    <citation type="submission" date="2022-03" db="EMBL/GenBank/DDBJ databases">
        <authorList>
            <person name="Martin C."/>
        </authorList>
    </citation>
    <scope>NUCLEOTIDE SEQUENCE</scope>
</reference>
<evidence type="ECO:0000256" key="1">
    <source>
        <dbReference type="ARBA" id="ARBA00004167"/>
    </source>
</evidence>
<evidence type="ECO:0000256" key="4">
    <source>
        <dbReference type="ARBA" id="ARBA00022692"/>
    </source>
</evidence>
<keyword evidence="9" id="KW-0675">Receptor</keyword>
<dbReference type="AlphaFoldDB" id="A0A8J1Y973"/>
<dbReference type="SUPFAM" id="SSF52058">
    <property type="entry name" value="L domain-like"/>
    <property type="match status" value="1"/>
</dbReference>
<accession>A0A8J1Y973</accession>
<keyword evidence="4" id="KW-0812">Transmembrane</keyword>
<dbReference type="PANTHER" id="PTHR24365">
    <property type="entry name" value="TOLL-LIKE RECEPTOR"/>
    <property type="match status" value="1"/>
</dbReference>
<keyword evidence="10" id="KW-0325">Glycoprotein</keyword>
<keyword evidence="5" id="KW-0732">Signal</keyword>
<dbReference type="PROSITE" id="PS50104">
    <property type="entry name" value="TIR"/>
    <property type="match status" value="1"/>
</dbReference>
<keyword evidence="8" id="KW-0472">Membrane</keyword>
<dbReference type="PROSITE" id="PS51450">
    <property type="entry name" value="LRR"/>
    <property type="match status" value="1"/>
</dbReference>